<protein>
    <submittedName>
        <fullName evidence="1">Uncharacterized protein</fullName>
    </submittedName>
</protein>
<organism evidence="1 2">
    <name type="scientific">Chryseobacterium vrystaatense</name>
    <dbReference type="NCBI Taxonomy" id="307480"/>
    <lineage>
        <taxon>Bacteria</taxon>
        <taxon>Pseudomonadati</taxon>
        <taxon>Bacteroidota</taxon>
        <taxon>Flavobacteriia</taxon>
        <taxon>Flavobacteriales</taxon>
        <taxon>Weeksellaceae</taxon>
        <taxon>Chryseobacterium group</taxon>
        <taxon>Chryseobacterium</taxon>
    </lineage>
</organism>
<dbReference type="InterPro" id="IPR046558">
    <property type="entry name" value="DUF6712"/>
</dbReference>
<accession>A0ABR4UP21</accession>
<evidence type="ECO:0000313" key="1">
    <source>
        <dbReference type="EMBL" id="KFF26864.1"/>
    </source>
</evidence>
<sequence>MKIKLLFNKENPDSSEVLDVLGINDADIDINHIWQKLRTATKKIIKLIGTDNYNKALELYDAEEFDDEYISIVRYAVALDAFRHYAPLTDLAFTSQGRSFRNDDHNRVPWEWQIDKSDAALEKSYYSIVNEIFDYIISDGDLQQSEYMVQFSGLFVPNIEEFQKYVHINDSYLLYYKLAPSMRLFEQKEILTRTGNKFSEFKGNKDSYIYGLIQNSCVHFAMKDGLKKLSVQLFPEGAMKAEKKNKKAATGYDIESTVNYYETELKSLLLSLENEVKKAKGIVVERRRINFDENDGYVSM</sequence>
<dbReference type="Pfam" id="PF20459">
    <property type="entry name" value="DUF6712"/>
    <property type="match status" value="2"/>
</dbReference>
<name>A0ABR4UP21_9FLAO</name>
<proteinExistence type="predicted"/>
<gene>
    <name evidence="1" type="ORF">IW16_06185</name>
</gene>
<evidence type="ECO:0000313" key="2">
    <source>
        <dbReference type="Proteomes" id="UP000028719"/>
    </source>
</evidence>
<keyword evidence="2" id="KW-1185">Reference proteome</keyword>
<comment type="caution">
    <text evidence="1">The sequence shown here is derived from an EMBL/GenBank/DDBJ whole genome shotgun (WGS) entry which is preliminary data.</text>
</comment>
<dbReference type="RefSeq" id="WP_034740972.1">
    <property type="nucleotide sequence ID" value="NZ_JPRI01000002.1"/>
</dbReference>
<dbReference type="EMBL" id="JPRI01000002">
    <property type="protein sequence ID" value="KFF26864.1"/>
    <property type="molecule type" value="Genomic_DNA"/>
</dbReference>
<reference evidence="1 2" key="1">
    <citation type="submission" date="2014-07" db="EMBL/GenBank/DDBJ databases">
        <title>Genome of Chryseobacterium vrystaatense LMG 22846.</title>
        <authorList>
            <person name="Pipes S.E."/>
            <person name="Stropko S.J."/>
            <person name="Newman J.D."/>
        </authorList>
    </citation>
    <scope>NUCLEOTIDE SEQUENCE [LARGE SCALE GENOMIC DNA]</scope>
    <source>
        <strain evidence="1 2">LMG 22846</strain>
    </source>
</reference>
<dbReference type="Proteomes" id="UP000028719">
    <property type="component" value="Unassembled WGS sequence"/>
</dbReference>